<feature type="compositionally biased region" description="Basic residues" evidence="11">
    <location>
        <begin position="416"/>
        <end position="428"/>
    </location>
</feature>
<evidence type="ECO:0000256" key="3">
    <source>
        <dbReference type="ARBA" id="ARBA00012438"/>
    </source>
</evidence>
<dbReference type="InterPro" id="IPR003594">
    <property type="entry name" value="HATPase_dom"/>
</dbReference>
<keyword evidence="7 14" id="KW-0418">Kinase</keyword>
<dbReference type="SMART" id="SM00388">
    <property type="entry name" value="HisKA"/>
    <property type="match status" value="1"/>
</dbReference>
<keyword evidence="12" id="KW-1133">Transmembrane helix</keyword>
<evidence type="ECO:0000256" key="12">
    <source>
        <dbReference type="SAM" id="Phobius"/>
    </source>
</evidence>
<evidence type="ECO:0000256" key="6">
    <source>
        <dbReference type="ARBA" id="ARBA00022741"/>
    </source>
</evidence>
<dbReference type="InterPro" id="IPR036890">
    <property type="entry name" value="HATPase_C_sf"/>
</dbReference>
<dbReference type="SMART" id="SM00387">
    <property type="entry name" value="HATPase_c"/>
    <property type="match status" value="1"/>
</dbReference>
<comment type="subcellular location">
    <subcellularLocation>
        <location evidence="2">Cell membrane</location>
    </subcellularLocation>
</comment>
<feature type="transmembrane region" description="Helical" evidence="12">
    <location>
        <begin position="142"/>
        <end position="164"/>
    </location>
</feature>
<dbReference type="SUPFAM" id="SSF55874">
    <property type="entry name" value="ATPase domain of HSP90 chaperone/DNA topoisomerase II/histidine kinase"/>
    <property type="match status" value="1"/>
</dbReference>
<keyword evidence="12" id="KW-0472">Membrane</keyword>
<feature type="domain" description="Histidine kinase" evidence="13">
    <location>
        <begin position="185"/>
        <end position="400"/>
    </location>
</feature>
<feature type="transmembrane region" description="Helical" evidence="12">
    <location>
        <begin position="16"/>
        <end position="36"/>
    </location>
</feature>
<comment type="catalytic activity">
    <reaction evidence="1">
        <text>ATP + protein L-histidine = ADP + protein N-phospho-L-histidine.</text>
        <dbReference type="EC" id="2.7.13.3"/>
    </reaction>
</comment>
<comment type="caution">
    <text evidence="14">The sequence shown here is derived from an EMBL/GenBank/DDBJ whole genome shotgun (WGS) entry which is preliminary data.</text>
</comment>
<dbReference type="InterPro" id="IPR005467">
    <property type="entry name" value="His_kinase_dom"/>
</dbReference>
<keyword evidence="8" id="KW-0067">ATP-binding</keyword>
<dbReference type="RefSeq" id="WP_234325352.1">
    <property type="nucleotide sequence ID" value="NZ_JAVRFB010000019.1"/>
</dbReference>
<dbReference type="InterPro" id="IPR050351">
    <property type="entry name" value="BphY/WalK/GraS-like"/>
</dbReference>
<evidence type="ECO:0000256" key="7">
    <source>
        <dbReference type="ARBA" id="ARBA00022777"/>
    </source>
</evidence>
<keyword evidence="12" id="KW-0812">Transmembrane</keyword>
<evidence type="ECO:0000256" key="9">
    <source>
        <dbReference type="ARBA" id="ARBA00023012"/>
    </source>
</evidence>
<gene>
    <name evidence="14" type="ORF">RM528_23310</name>
</gene>
<dbReference type="InterPro" id="IPR004358">
    <property type="entry name" value="Sig_transdc_His_kin-like_C"/>
</dbReference>
<dbReference type="InterPro" id="IPR036097">
    <property type="entry name" value="HisK_dim/P_sf"/>
</dbReference>
<dbReference type="Pfam" id="PF02518">
    <property type="entry name" value="HATPase_c"/>
    <property type="match status" value="1"/>
</dbReference>
<feature type="region of interest" description="Disordered" evidence="11">
    <location>
        <begin position="404"/>
        <end position="442"/>
    </location>
</feature>
<dbReference type="Proteomes" id="UP001180503">
    <property type="component" value="Unassembled WGS sequence"/>
</dbReference>
<evidence type="ECO:0000259" key="13">
    <source>
        <dbReference type="PROSITE" id="PS50109"/>
    </source>
</evidence>
<name>A0ABU2QK01_9ACTN</name>
<reference evidence="15" key="1">
    <citation type="submission" date="2023-07" db="EMBL/GenBank/DDBJ databases">
        <title>30 novel species of actinomycetes from the DSMZ collection.</title>
        <authorList>
            <person name="Nouioui I."/>
        </authorList>
    </citation>
    <scope>NUCLEOTIDE SEQUENCE [LARGE SCALE GENOMIC DNA]</scope>
    <source>
        <strain evidence="15">DSM 41635</strain>
    </source>
</reference>
<dbReference type="PROSITE" id="PS50109">
    <property type="entry name" value="HIS_KIN"/>
    <property type="match status" value="1"/>
</dbReference>
<dbReference type="InterPro" id="IPR003661">
    <property type="entry name" value="HisK_dim/P_dom"/>
</dbReference>
<dbReference type="PANTHER" id="PTHR42878:SF7">
    <property type="entry name" value="SENSOR HISTIDINE KINASE GLRK"/>
    <property type="match status" value="1"/>
</dbReference>
<organism evidence="14 15">
    <name type="scientific">Streptomyces edwardsiae</name>
    <dbReference type="NCBI Taxonomy" id="3075527"/>
    <lineage>
        <taxon>Bacteria</taxon>
        <taxon>Bacillati</taxon>
        <taxon>Actinomycetota</taxon>
        <taxon>Actinomycetes</taxon>
        <taxon>Kitasatosporales</taxon>
        <taxon>Streptomycetaceae</taxon>
        <taxon>Streptomyces</taxon>
    </lineage>
</organism>
<dbReference type="CDD" id="cd00075">
    <property type="entry name" value="HATPase"/>
    <property type="match status" value="1"/>
</dbReference>
<keyword evidence="9" id="KW-0902">Two-component regulatory system</keyword>
<evidence type="ECO:0000256" key="10">
    <source>
        <dbReference type="ARBA" id="ARBA00039401"/>
    </source>
</evidence>
<dbReference type="GO" id="GO:0016301">
    <property type="term" value="F:kinase activity"/>
    <property type="evidence" value="ECO:0007669"/>
    <property type="project" value="UniProtKB-KW"/>
</dbReference>
<accession>A0ABU2QK01</accession>
<dbReference type="Pfam" id="PF00512">
    <property type="entry name" value="HisKA"/>
    <property type="match status" value="1"/>
</dbReference>
<dbReference type="EMBL" id="JAVRFB010000019">
    <property type="protein sequence ID" value="MDT0404772.1"/>
    <property type="molecule type" value="Genomic_DNA"/>
</dbReference>
<sequence>MRPPPAEWAAVRRARLRIAVITGTIITLLITVVGGISHTVMVRAQNDQVWRELRYGAGYGDLTSPPVCTWLYAPGTTPLSNAPDGFPLRADVSRVRVTGEAVERTVERNHTVYRVRTQVRADGDVVQAVFDMRFQLADRNHLWFALGVAELVGLLAAAVTGALLGRRAVAPLAEALTRQHQFVTDASHELRTPITQMHTRAQVLARQAADQDLPVPHRDGLARLVASAGRLGEVLDDLLLSASLAAGPARRPERRPVDLVALARTVVAEEADRARARRLTVVVDGPPHPLLVDGIESALRRAAGELLSNAISHSPAGGRIEVTLSRSAGMAVLTVTDSGPGFEPATVEQLFQRFHRGDGGRYGLGLALLREVVTHHRGTVAATGRPGHGARFVIRLPEYGPLPGVPAPAGPVTAARVRRAGVPRRGRPRPADDPARPGGSPR</sequence>
<proteinExistence type="predicted"/>
<evidence type="ECO:0000313" key="14">
    <source>
        <dbReference type="EMBL" id="MDT0404772.1"/>
    </source>
</evidence>
<evidence type="ECO:0000256" key="11">
    <source>
        <dbReference type="SAM" id="MobiDB-lite"/>
    </source>
</evidence>
<evidence type="ECO:0000256" key="4">
    <source>
        <dbReference type="ARBA" id="ARBA00022553"/>
    </source>
</evidence>
<keyword evidence="4" id="KW-0597">Phosphoprotein</keyword>
<dbReference type="PRINTS" id="PR00344">
    <property type="entry name" value="BCTRLSENSOR"/>
</dbReference>
<keyword evidence="5" id="KW-0808">Transferase</keyword>
<evidence type="ECO:0000256" key="2">
    <source>
        <dbReference type="ARBA" id="ARBA00004236"/>
    </source>
</evidence>
<protein>
    <recommendedName>
        <fullName evidence="10">Sensor-like histidine kinase SenX3</fullName>
        <ecNumber evidence="3">2.7.13.3</ecNumber>
    </recommendedName>
</protein>
<dbReference type="EC" id="2.7.13.3" evidence="3"/>
<evidence type="ECO:0000256" key="5">
    <source>
        <dbReference type="ARBA" id="ARBA00022679"/>
    </source>
</evidence>
<keyword evidence="6" id="KW-0547">Nucleotide-binding</keyword>
<evidence type="ECO:0000313" key="15">
    <source>
        <dbReference type="Proteomes" id="UP001180503"/>
    </source>
</evidence>
<evidence type="ECO:0000256" key="8">
    <source>
        <dbReference type="ARBA" id="ARBA00022840"/>
    </source>
</evidence>
<dbReference type="Gene3D" id="3.30.565.10">
    <property type="entry name" value="Histidine kinase-like ATPase, C-terminal domain"/>
    <property type="match status" value="1"/>
</dbReference>
<dbReference type="CDD" id="cd00082">
    <property type="entry name" value="HisKA"/>
    <property type="match status" value="1"/>
</dbReference>
<evidence type="ECO:0000256" key="1">
    <source>
        <dbReference type="ARBA" id="ARBA00000085"/>
    </source>
</evidence>
<dbReference type="PANTHER" id="PTHR42878">
    <property type="entry name" value="TWO-COMPONENT HISTIDINE KINASE"/>
    <property type="match status" value="1"/>
</dbReference>
<dbReference type="Gene3D" id="1.10.287.130">
    <property type="match status" value="1"/>
</dbReference>
<dbReference type="SUPFAM" id="SSF47384">
    <property type="entry name" value="Homodimeric domain of signal transducing histidine kinase"/>
    <property type="match status" value="1"/>
</dbReference>